<feature type="region of interest" description="Disordered" evidence="1">
    <location>
        <begin position="45"/>
        <end position="68"/>
    </location>
</feature>
<organism evidence="3 4">
    <name type="scientific">Sphingomonas xinjiangensis</name>
    <dbReference type="NCBI Taxonomy" id="643568"/>
    <lineage>
        <taxon>Bacteria</taxon>
        <taxon>Pseudomonadati</taxon>
        <taxon>Pseudomonadota</taxon>
        <taxon>Alphaproteobacteria</taxon>
        <taxon>Sphingomonadales</taxon>
        <taxon>Sphingomonadaceae</taxon>
        <taxon>Sphingomonas</taxon>
    </lineage>
</organism>
<dbReference type="AlphaFoldDB" id="A0A840YNY1"/>
<name>A0A840YNY1_9SPHN</name>
<keyword evidence="4" id="KW-1185">Reference proteome</keyword>
<accession>A0A840YNY1</accession>
<evidence type="ECO:0000313" key="4">
    <source>
        <dbReference type="Proteomes" id="UP000527143"/>
    </source>
</evidence>
<keyword evidence="2" id="KW-1133">Transmembrane helix</keyword>
<keyword evidence="2" id="KW-0472">Membrane</keyword>
<keyword evidence="2" id="KW-0812">Transmembrane</keyword>
<sequence length="187" mass="19848">MAEIPIEKKSGGIPWWVWLILVAAIVAILIWMFAGNDRDDRKVEQSTAVTAPIGAEDPTKTNQMDASANGGPITDLNMLLTSDANTVIGREVRLSGVPAGSVPADAGFWITGDNGQREYVILHEVRTPNTPIEGKINVDQGDRLDIVGTVRSADKGVPKGAAIPGPTDPLPDGVTHYIDALSVTKSK</sequence>
<dbReference type="Proteomes" id="UP000527143">
    <property type="component" value="Unassembled WGS sequence"/>
</dbReference>
<proteinExistence type="predicted"/>
<evidence type="ECO:0000256" key="1">
    <source>
        <dbReference type="SAM" id="MobiDB-lite"/>
    </source>
</evidence>
<evidence type="ECO:0000313" key="3">
    <source>
        <dbReference type="EMBL" id="MBB5711800.1"/>
    </source>
</evidence>
<feature type="transmembrane region" description="Helical" evidence="2">
    <location>
        <begin position="15"/>
        <end position="34"/>
    </location>
</feature>
<comment type="caution">
    <text evidence="3">The sequence shown here is derived from an EMBL/GenBank/DDBJ whole genome shotgun (WGS) entry which is preliminary data.</text>
</comment>
<evidence type="ECO:0000256" key="2">
    <source>
        <dbReference type="SAM" id="Phobius"/>
    </source>
</evidence>
<gene>
    <name evidence="3" type="ORF">FHT02_003052</name>
</gene>
<reference evidence="3 4" key="1">
    <citation type="submission" date="2020-08" db="EMBL/GenBank/DDBJ databases">
        <title>Genomic Encyclopedia of Type Strains, Phase IV (KMG-IV): sequencing the most valuable type-strain genomes for metagenomic binning, comparative biology and taxonomic classification.</title>
        <authorList>
            <person name="Goeker M."/>
        </authorList>
    </citation>
    <scope>NUCLEOTIDE SEQUENCE [LARGE SCALE GENOMIC DNA]</scope>
    <source>
        <strain evidence="3 4">DSM 26736</strain>
    </source>
</reference>
<dbReference type="RefSeq" id="WP_184089268.1">
    <property type="nucleotide sequence ID" value="NZ_JACIJF010000010.1"/>
</dbReference>
<dbReference type="EMBL" id="JACIJF010000010">
    <property type="protein sequence ID" value="MBB5711800.1"/>
    <property type="molecule type" value="Genomic_DNA"/>
</dbReference>
<protein>
    <submittedName>
        <fullName evidence="3">Uncharacterized protein</fullName>
    </submittedName>
</protein>